<comment type="caution">
    <text evidence="2">The sequence shown here is derived from an EMBL/GenBank/DDBJ whole genome shotgun (WGS) entry which is preliminary data.</text>
</comment>
<dbReference type="AlphaFoldDB" id="A0ABD2QCW6"/>
<dbReference type="SUPFAM" id="SSF74650">
    <property type="entry name" value="Galactose mutarotase-like"/>
    <property type="match status" value="1"/>
</dbReference>
<organism evidence="2 3">
    <name type="scientific">Cichlidogyrus casuarinus</name>
    <dbReference type="NCBI Taxonomy" id="1844966"/>
    <lineage>
        <taxon>Eukaryota</taxon>
        <taxon>Metazoa</taxon>
        <taxon>Spiralia</taxon>
        <taxon>Lophotrochozoa</taxon>
        <taxon>Platyhelminthes</taxon>
        <taxon>Monogenea</taxon>
        <taxon>Monopisthocotylea</taxon>
        <taxon>Dactylogyridea</taxon>
        <taxon>Ancyrocephalidae</taxon>
        <taxon>Cichlidogyrus</taxon>
    </lineage>
</organism>
<dbReference type="InterPro" id="IPR011013">
    <property type="entry name" value="Gal_mutarotase_sf_dom"/>
</dbReference>
<name>A0ABD2QCW6_9PLAT</name>
<accession>A0ABD2QCW6</accession>
<keyword evidence="3" id="KW-1185">Reference proteome</keyword>
<dbReference type="Gene3D" id="2.60.40.1360">
    <property type="match status" value="1"/>
</dbReference>
<dbReference type="InterPro" id="IPR011682">
    <property type="entry name" value="Glyco_hydro_38_C"/>
</dbReference>
<dbReference type="Gene3D" id="2.70.98.30">
    <property type="entry name" value="Golgi alpha-mannosidase II, domain 4"/>
    <property type="match status" value="1"/>
</dbReference>
<gene>
    <name evidence="2" type="ORF">Ciccas_003951</name>
</gene>
<reference evidence="2 3" key="1">
    <citation type="submission" date="2024-11" db="EMBL/GenBank/DDBJ databases">
        <title>Adaptive evolution of stress response genes in parasites aligns with host niche diversity.</title>
        <authorList>
            <person name="Hahn C."/>
            <person name="Resl P."/>
        </authorList>
    </citation>
    <scope>NUCLEOTIDE SEQUENCE [LARGE SCALE GENOMIC DNA]</scope>
    <source>
        <strain evidence="2">EGGRZ-B1_66</strain>
        <tissue evidence="2">Body</tissue>
    </source>
</reference>
<evidence type="ECO:0000313" key="2">
    <source>
        <dbReference type="EMBL" id="KAL3317394.1"/>
    </source>
</evidence>
<dbReference type="PANTHER" id="PTHR11607">
    <property type="entry name" value="ALPHA-MANNOSIDASE"/>
    <property type="match status" value="1"/>
</dbReference>
<dbReference type="PANTHER" id="PTHR11607:SF3">
    <property type="entry name" value="LYSOSOMAL ALPHA-MANNOSIDASE"/>
    <property type="match status" value="1"/>
</dbReference>
<dbReference type="Pfam" id="PF07748">
    <property type="entry name" value="Glyco_hydro_38C"/>
    <property type="match status" value="1"/>
</dbReference>
<feature type="domain" description="Glycosyl hydrolase family 38 C-terminal" evidence="1">
    <location>
        <begin position="3"/>
        <end position="165"/>
    </location>
</feature>
<evidence type="ECO:0000313" key="3">
    <source>
        <dbReference type="Proteomes" id="UP001626550"/>
    </source>
</evidence>
<proteinExistence type="predicted"/>
<dbReference type="Proteomes" id="UP001626550">
    <property type="component" value="Unassembled WGS sequence"/>
</dbReference>
<sequence>MQVKTGPLVQETTVSFSDWAQLTVRFYNDQQLEVDWTVGPLPDKLGRESREAIVRYWFESNSTLDASSESFSDGEFYMDSNGRRLIRRETGKRLYWNVNVTTPQELDEWRITGNYYPVNSRALVKGLFDRNLAFAVYTDRAQGMAMLRRGQLEFMVNRRSMHDDGFGVGEALKEDGIDGHGLVVRGTHVLRFDGEVALETTDRVVAAHVANPPILLFERRDPGLVVQFQQQIQTQTRTRMARMHRMRNLRRQRRQLEEQQGAEPLLNPFNPMPHYVNLMTLSKWPLESEQIERLEAKQVLLRFELFDTPSTPACVALDISNLLSKFTITAATETTIVANRAKAESEQERLKWPGEEFFAECPKLNQQTNGVFVNLKVGEIHTFLCDYTNK</sequence>
<dbReference type="EMBL" id="JBJKFK010000390">
    <property type="protein sequence ID" value="KAL3317394.1"/>
    <property type="molecule type" value="Genomic_DNA"/>
</dbReference>
<dbReference type="InterPro" id="IPR050843">
    <property type="entry name" value="Glycosyl_Hydrlase_38"/>
</dbReference>
<protein>
    <recommendedName>
        <fullName evidence="1">Glycosyl hydrolase family 38 C-terminal domain-containing protein</fullName>
    </recommendedName>
</protein>
<evidence type="ECO:0000259" key="1">
    <source>
        <dbReference type="Pfam" id="PF07748"/>
    </source>
</evidence>